<dbReference type="Proteomes" id="UP000008694">
    <property type="component" value="Unassembled WGS sequence"/>
</dbReference>
<protein>
    <submittedName>
        <fullName evidence="1">Predicted protein</fullName>
    </submittedName>
</protein>
<dbReference type="EMBL" id="GL348713">
    <property type="protein sequence ID" value="EFH70922.1"/>
    <property type="molecule type" value="Genomic_DNA"/>
</dbReference>
<keyword evidence="2" id="KW-1185">Reference proteome</keyword>
<dbReference type="HOGENOM" id="CLU_2149276_0_0_1"/>
<dbReference type="Gramene" id="scaffold_105656.1">
    <property type="protein sequence ID" value="scaffold_105656.1"/>
    <property type="gene ID" value="scaffold_105656.1"/>
</dbReference>
<organism evidence="2">
    <name type="scientific">Arabidopsis lyrata subsp. lyrata</name>
    <name type="common">Lyre-leaved rock-cress</name>
    <dbReference type="NCBI Taxonomy" id="81972"/>
    <lineage>
        <taxon>Eukaryota</taxon>
        <taxon>Viridiplantae</taxon>
        <taxon>Streptophyta</taxon>
        <taxon>Embryophyta</taxon>
        <taxon>Tracheophyta</taxon>
        <taxon>Spermatophyta</taxon>
        <taxon>Magnoliopsida</taxon>
        <taxon>eudicotyledons</taxon>
        <taxon>Gunneridae</taxon>
        <taxon>Pentapetalae</taxon>
        <taxon>rosids</taxon>
        <taxon>malvids</taxon>
        <taxon>Brassicales</taxon>
        <taxon>Brassicaceae</taxon>
        <taxon>Camelineae</taxon>
        <taxon>Arabidopsis</taxon>
    </lineage>
</organism>
<sequence length="112" mass="13381">MDPGTSILLKQSLFNTQCCGCRGNNNIFVQWFNHSRYYRRLPKLFLDKLCDLKFEYSQIHDILFVYLKPKTGTFYKSSHRSRRLAIHVGSRKLQMLDHKTIRKLDIFCFSDQ</sequence>
<proteinExistence type="predicted"/>
<accession>D7KB58</accession>
<gene>
    <name evidence="1" type="ORF">ARALYDRAFT_892862</name>
</gene>
<evidence type="ECO:0000313" key="1">
    <source>
        <dbReference type="EMBL" id="EFH70922.1"/>
    </source>
</evidence>
<reference evidence="2" key="1">
    <citation type="journal article" date="2011" name="Nat. Genet.">
        <title>The Arabidopsis lyrata genome sequence and the basis of rapid genome size change.</title>
        <authorList>
            <person name="Hu T.T."/>
            <person name="Pattyn P."/>
            <person name="Bakker E.G."/>
            <person name="Cao J."/>
            <person name="Cheng J.-F."/>
            <person name="Clark R.M."/>
            <person name="Fahlgren N."/>
            <person name="Fawcett J.A."/>
            <person name="Grimwood J."/>
            <person name="Gundlach H."/>
            <person name="Haberer G."/>
            <person name="Hollister J.D."/>
            <person name="Ossowski S."/>
            <person name="Ottilar R.P."/>
            <person name="Salamov A.A."/>
            <person name="Schneeberger K."/>
            <person name="Spannagl M."/>
            <person name="Wang X."/>
            <person name="Yang L."/>
            <person name="Nasrallah M.E."/>
            <person name="Bergelson J."/>
            <person name="Carrington J.C."/>
            <person name="Gaut B.S."/>
            <person name="Schmutz J."/>
            <person name="Mayer K.F.X."/>
            <person name="Van de Peer Y."/>
            <person name="Grigoriev I.V."/>
            <person name="Nordborg M."/>
            <person name="Weigel D."/>
            <person name="Guo Y.-L."/>
        </authorList>
    </citation>
    <scope>NUCLEOTIDE SEQUENCE [LARGE SCALE GENOMIC DNA]</scope>
    <source>
        <strain evidence="2">cv. MN47</strain>
    </source>
</reference>
<dbReference type="AlphaFoldDB" id="D7KB58"/>
<evidence type="ECO:0000313" key="2">
    <source>
        <dbReference type="Proteomes" id="UP000008694"/>
    </source>
</evidence>
<name>D7KB58_ARALL</name>